<keyword evidence="5" id="KW-1185">Reference proteome</keyword>
<evidence type="ECO:0000313" key="4">
    <source>
        <dbReference type="EMBL" id="ERS98035.1"/>
    </source>
</evidence>
<evidence type="ECO:0000256" key="1">
    <source>
        <dbReference type="SAM" id="MobiDB-lite"/>
    </source>
</evidence>
<proteinExistence type="predicted"/>
<dbReference type="STRING" id="1391915.U7PU89"/>
<dbReference type="GO" id="GO:0008289">
    <property type="term" value="F:lipid binding"/>
    <property type="evidence" value="ECO:0007669"/>
    <property type="project" value="InterPro"/>
</dbReference>
<feature type="compositionally biased region" description="Low complexity" evidence="1">
    <location>
        <begin position="790"/>
        <end position="801"/>
    </location>
</feature>
<sequence length="883" mass="97949">MASTGVNRPTNVRQRDEDIDRKLQLYGIASAFRNGKMPSNEQIDATLNSFIASKALSNPSNKLSSEGRALVADFRDVVNQAKLLLLTKNDGNLLQDFIWKTSRHEYSSIEVPGAVVSKDEAKQDGDKALEGIKTLGNLLITNGQFRKLLKDSSVLFRDILADSASKATSVVRPSDEALAQIDEPAPDDTWHDRPNLAKNDLKNRTKALYKKNNSGGTTSGRDVGGTSATDTQRLDGLQDGTAETVQDKTAEYRDRAKAYLRSKVPQERRDQAVWRLKKMIIECQQHPDYQQAIQALLDLAERYHSHAKTTTANSHGVVQNTRDRLSDAEADLKTLIERFANSTSTDNLWSSINDIYTLADNDNELQSWFSKVDRFLRRCLQEKGFVLEDASTEEWNRLYDHGNYLLREKYRPQTDKVANEVKFLADQFDKDAQNQAFGKSVRKLLYDLGNDENGKQTFKPHLVKDVTNVILPATLESIAYIPIPRIEYSDSQVDAVIENLVLESDNFMPNVFEIYNNNYVSWGRKLGKVGNNRHSAQVNVSGIQMDLRNVSYYVKRKEGFPSLTDVGIFSVFLSGQGFSFKLGLSTAGPSNRQHFFKVDKVHVDIDNLKITMHKSQHKLLFTVFKPILMRVMRPVLQKVLEKTIRDNFNKWDTTLYTIKQDADRAGRELDVDPDEAGSKPNSYNRFFTAARKHMEDSKERKKVEAKKKAADLDDKKLNIAYTKEDSIFPHINLPGGFSSKASRYRAMANEGDNWQSPVFTLGSAGTTKSVPKPSVIEKKEAPVSNPSRVNGANGANRANGNDDFATANSANGYQSTQGHQSTQGLQGANGLTAPLAVPVAVVAPAGSTATATGHDVAVAATEAARDGAQGTTGVVSSVSGRLV</sequence>
<gene>
    <name evidence="4" type="ORF">HMPREF1624_04813</name>
</gene>
<dbReference type="PANTHER" id="PTHR31138:SF1">
    <property type="entry name" value="PDZ DOMAIN-CONTAINING PROTEIN"/>
    <property type="match status" value="1"/>
</dbReference>
<dbReference type="PANTHER" id="PTHR31138">
    <property type="entry name" value="CHROMOSOME 19, WHOLE GENOME SHOTGUN SEQUENCE"/>
    <property type="match status" value="1"/>
</dbReference>
<evidence type="ECO:0000313" key="5">
    <source>
        <dbReference type="Proteomes" id="UP000018087"/>
    </source>
</evidence>
<dbReference type="InterPro" id="IPR017943">
    <property type="entry name" value="Bactericidal_perm-incr_a/b_dom"/>
</dbReference>
<feature type="domain" description="HAM1-like C-terminal" evidence="2">
    <location>
        <begin position="603"/>
        <end position="771"/>
    </location>
</feature>
<reference evidence="5" key="1">
    <citation type="journal article" date="2014" name="Genome Announc.">
        <title>Genome sequence of the pathogenic fungus Sporothrix schenckii (ATCC 58251).</title>
        <authorList>
            <person name="Cuomo C.A."/>
            <person name="Rodriguez-Del Valle N."/>
            <person name="Perez-Sanchez L."/>
            <person name="Abouelleil A."/>
            <person name="Goldberg J."/>
            <person name="Young S."/>
            <person name="Zeng Q."/>
            <person name="Birren B.W."/>
        </authorList>
    </citation>
    <scope>NUCLEOTIDE SEQUENCE [LARGE SCALE GENOMIC DNA]</scope>
    <source>
        <strain evidence="5">ATCC 58251 / de Perez 2211183</strain>
    </source>
</reference>
<feature type="domain" description="HAM1-like N-terminal" evidence="3">
    <location>
        <begin position="235"/>
        <end position="588"/>
    </location>
</feature>
<feature type="compositionally biased region" description="Polar residues" evidence="1">
    <location>
        <begin position="806"/>
        <end position="826"/>
    </location>
</feature>
<accession>U7PU89</accession>
<dbReference type="AlphaFoldDB" id="U7PU89"/>
<dbReference type="eggNOG" id="ENOG502QYDH">
    <property type="taxonomic scope" value="Eukaryota"/>
</dbReference>
<dbReference type="Pfam" id="PF14613">
    <property type="entry name" value="HAM1_C"/>
    <property type="match status" value="1"/>
</dbReference>
<dbReference type="OrthoDB" id="19394at2759"/>
<protein>
    <submittedName>
        <fullName evidence="4">Uncharacterized protein</fullName>
    </submittedName>
</protein>
<dbReference type="SUPFAM" id="SSF55394">
    <property type="entry name" value="Bactericidal permeability-increasing protein, BPI"/>
    <property type="match status" value="1"/>
</dbReference>
<feature type="region of interest" description="Disordered" evidence="1">
    <location>
        <begin position="208"/>
        <end position="249"/>
    </location>
</feature>
<dbReference type="EMBL" id="KI440846">
    <property type="protein sequence ID" value="ERS98035.1"/>
    <property type="molecule type" value="Genomic_DNA"/>
</dbReference>
<dbReference type="HOGENOM" id="CLU_007183_1_0_1"/>
<name>U7PU89_SPOS1</name>
<feature type="domain" description="HAM1-like N-terminal" evidence="3">
    <location>
        <begin position="2"/>
        <end position="214"/>
    </location>
</feature>
<dbReference type="Gene3D" id="3.15.10.10">
    <property type="entry name" value="Bactericidal permeability-increasing protein, domain 1"/>
    <property type="match status" value="1"/>
</dbReference>
<evidence type="ECO:0000259" key="2">
    <source>
        <dbReference type="Pfam" id="PF14613"/>
    </source>
</evidence>
<dbReference type="InterPro" id="IPR045967">
    <property type="entry name" value="HAM1-like_N"/>
</dbReference>
<organism evidence="4 5">
    <name type="scientific">Sporothrix schenckii (strain ATCC 58251 / de Perez 2211183)</name>
    <name type="common">Rose-picker's disease fungus</name>
    <dbReference type="NCBI Taxonomy" id="1391915"/>
    <lineage>
        <taxon>Eukaryota</taxon>
        <taxon>Fungi</taxon>
        <taxon>Dikarya</taxon>
        <taxon>Ascomycota</taxon>
        <taxon>Pezizomycotina</taxon>
        <taxon>Sordariomycetes</taxon>
        <taxon>Sordariomycetidae</taxon>
        <taxon>Ophiostomatales</taxon>
        <taxon>Ophiostomataceae</taxon>
        <taxon>Sporothrix</taxon>
    </lineage>
</organism>
<dbReference type="Proteomes" id="UP000018087">
    <property type="component" value="Unassembled WGS sequence"/>
</dbReference>
<feature type="region of interest" description="Disordered" evidence="1">
    <location>
        <begin position="765"/>
        <end position="827"/>
    </location>
</feature>
<dbReference type="Pfam" id="PF19343">
    <property type="entry name" value="HAM1_N"/>
    <property type="match status" value="2"/>
</dbReference>
<dbReference type="InterPro" id="IPR027842">
    <property type="entry name" value="HAM1-like_C"/>
</dbReference>
<feature type="compositionally biased region" description="Polar residues" evidence="1">
    <location>
        <begin position="211"/>
        <end position="231"/>
    </location>
</feature>
<evidence type="ECO:0000259" key="3">
    <source>
        <dbReference type="Pfam" id="PF19343"/>
    </source>
</evidence>